<gene>
    <name evidence="2" type="ORF">SAMN05421866_0568</name>
</gene>
<dbReference type="InterPro" id="IPR010496">
    <property type="entry name" value="AL/BT2_dom"/>
</dbReference>
<dbReference type="STRING" id="421058.SAMN05421866_0568"/>
<evidence type="ECO:0000259" key="1">
    <source>
        <dbReference type="Pfam" id="PF06439"/>
    </source>
</evidence>
<dbReference type="eggNOG" id="COG3403">
    <property type="taxonomic scope" value="Bacteria"/>
</dbReference>
<dbReference type="EMBL" id="FQWT01000001">
    <property type="protein sequence ID" value="SHG47657.1"/>
    <property type="molecule type" value="Genomic_DNA"/>
</dbReference>
<keyword evidence="3" id="KW-1185">Reference proteome</keyword>
<name>A0A1M5K4C5_9FLAO</name>
<accession>A0A1M5K4C5</accession>
<dbReference type="Pfam" id="PF06439">
    <property type="entry name" value="3keto-disac_hyd"/>
    <property type="match status" value="1"/>
</dbReference>
<feature type="domain" description="3-keto-alpha-glucoside-1,2-lyase/3-keto-2-hydroxy-glucal hydratase" evidence="1">
    <location>
        <begin position="50"/>
        <end position="221"/>
    </location>
</feature>
<organism evidence="2 3">
    <name type="scientific">Chryseobacterium oranimense</name>
    <dbReference type="NCBI Taxonomy" id="421058"/>
    <lineage>
        <taxon>Bacteria</taxon>
        <taxon>Pseudomonadati</taxon>
        <taxon>Bacteroidota</taxon>
        <taxon>Flavobacteriia</taxon>
        <taxon>Flavobacteriales</taxon>
        <taxon>Weeksellaceae</taxon>
        <taxon>Chryseobacterium group</taxon>
        <taxon>Chryseobacterium</taxon>
    </lineage>
</organism>
<dbReference type="Proteomes" id="UP000184047">
    <property type="component" value="Unassembled WGS sequence"/>
</dbReference>
<dbReference type="GO" id="GO:0016787">
    <property type="term" value="F:hydrolase activity"/>
    <property type="evidence" value="ECO:0007669"/>
    <property type="project" value="InterPro"/>
</dbReference>
<reference evidence="3" key="1">
    <citation type="submission" date="2016-11" db="EMBL/GenBank/DDBJ databases">
        <authorList>
            <person name="Varghese N."/>
            <person name="Submissions S."/>
        </authorList>
    </citation>
    <scope>NUCLEOTIDE SEQUENCE [LARGE SCALE GENOMIC DNA]</scope>
    <source>
        <strain evidence="3">DSM 19055</strain>
    </source>
</reference>
<evidence type="ECO:0000313" key="3">
    <source>
        <dbReference type="Proteomes" id="UP000184047"/>
    </source>
</evidence>
<proteinExistence type="predicted"/>
<protein>
    <recommendedName>
        <fullName evidence="1">3-keto-alpha-glucoside-1,2-lyase/3-keto-2-hydroxy-glucal hydratase domain-containing protein</fullName>
    </recommendedName>
</protein>
<dbReference type="OrthoDB" id="118532at2"/>
<dbReference type="AlphaFoldDB" id="A0A1M5K4C5"/>
<dbReference type="Gene3D" id="2.60.120.560">
    <property type="entry name" value="Exo-inulinase, domain 1"/>
    <property type="match status" value="1"/>
</dbReference>
<sequence>MKNIRIILLLFLFAVESIYSQRINLDKHHLIPNNVYMEINNLKGKNIVRVIKDSTVKQADEPTFVRVKNTNFKNGIIEIEVLSRLLPTASPTDRGFIGLAFRINDTNSRFESIYIRPANGRAEDQVRRNHSIQYFSFPDYKYERLRKENPEKYESYADMGLNEWIKMKIEVEGSQARLFLNKDKHPSLIVNDLKQGADGSGAVGLFVDVGTDGYFRNLKITSSN</sequence>
<evidence type="ECO:0000313" key="2">
    <source>
        <dbReference type="EMBL" id="SHG47657.1"/>
    </source>
</evidence>